<dbReference type="SUPFAM" id="SSF54631">
    <property type="entry name" value="CBS-domain pair"/>
    <property type="match status" value="1"/>
</dbReference>
<reference evidence="3 4" key="1">
    <citation type="journal article" date="2017" name="BMC Genomics">
        <title>Genomic analysis of methanogenic archaea reveals a shift towards energy conservation.</title>
        <authorList>
            <person name="Gilmore S.P."/>
            <person name="Henske J.K."/>
            <person name="Sexton J.A."/>
            <person name="Solomon K.V."/>
            <person name="Seppala S."/>
            <person name="Yoo J.I."/>
            <person name="Huyett L.M."/>
            <person name="Pressman A."/>
            <person name="Cogan J.Z."/>
            <person name="Kivenson V."/>
            <person name="Peng X."/>
            <person name="Tan Y."/>
            <person name="Valentine D.L."/>
            <person name="O'Malley M.A."/>
        </authorList>
    </citation>
    <scope>NUCLEOTIDE SEQUENCE [LARGE SCALE GENOMIC DNA]</scope>
    <source>
        <strain evidence="3 4">M.o.H.</strain>
    </source>
</reference>
<dbReference type="SMART" id="SM00116">
    <property type="entry name" value="CBS"/>
    <property type="match status" value="2"/>
</dbReference>
<name>A0A2A2H156_METBR</name>
<accession>A0A2A2H156</accession>
<dbReference type="Proteomes" id="UP000217784">
    <property type="component" value="Unassembled WGS sequence"/>
</dbReference>
<organism evidence="3 4">
    <name type="scientific">Methanobacterium bryantii</name>
    <dbReference type="NCBI Taxonomy" id="2161"/>
    <lineage>
        <taxon>Archaea</taxon>
        <taxon>Methanobacteriati</taxon>
        <taxon>Methanobacteriota</taxon>
        <taxon>Methanomada group</taxon>
        <taxon>Methanobacteria</taxon>
        <taxon>Methanobacteriales</taxon>
        <taxon>Methanobacteriaceae</taxon>
        <taxon>Methanobacterium</taxon>
    </lineage>
</organism>
<dbReference type="Gene3D" id="1.25.60.10">
    <property type="entry name" value="MgtE N-terminal domain-like"/>
    <property type="match status" value="1"/>
</dbReference>
<dbReference type="GO" id="GO:0016020">
    <property type="term" value="C:membrane"/>
    <property type="evidence" value="ECO:0007669"/>
    <property type="project" value="InterPro"/>
</dbReference>
<feature type="domain" description="CBS" evidence="2">
    <location>
        <begin position="349"/>
        <end position="410"/>
    </location>
</feature>
<evidence type="ECO:0000259" key="2">
    <source>
        <dbReference type="PROSITE" id="PS51371"/>
    </source>
</evidence>
<dbReference type="Pfam" id="PF00571">
    <property type="entry name" value="CBS"/>
    <property type="match status" value="1"/>
</dbReference>
<dbReference type="Gene3D" id="2.30.30.240">
    <property type="entry name" value="PRC-barrel domain"/>
    <property type="match status" value="1"/>
</dbReference>
<gene>
    <name evidence="3" type="ORF">ASJ80_07570</name>
</gene>
<keyword evidence="1" id="KW-0129">CBS domain</keyword>
<evidence type="ECO:0000256" key="1">
    <source>
        <dbReference type="PROSITE-ProRule" id="PRU00703"/>
    </source>
</evidence>
<evidence type="ECO:0000313" key="3">
    <source>
        <dbReference type="EMBL" id="PAV03119.1"/>
    </source>
</evidence>
<evidence type="ECO:0000313" key="4">
    <source>
        <dbReference type="Proteomes" id="UP000217784"/>
    </source>
</evidence>
<proteinExistence type="predicted"/>
<dbReference type="PROSITE" id="PS51371">
    <property type="entry name" value="CBS"/>
    <property type="match status" value="2"/>
</dbReference>
<keyword evidence="4" id="KW-1185">Reference proteome</keyword>
<dbReference type="Pfam" id="PF03448">
    <property type="entry name" value="MgtE_N"/>
    <property type="match status" value="1"/>
</dbReference>
<dbReference type="InterPro" id="IPR000644">
    <property type="entry name" value="CBS_dom"/>
</dbReference>
<sequence>MRFLSEIMKKTVVDLDGNKIGKFKDFIVSVNILYPLVEAVSIRTSGKKDILVSWEDVDHINKEIKLKVKLEDIKEYNLKKRDIKLVEDVLDKQVVDLEGKKIRRINDLQLSTTRGYYRLIGVDISFKGILRRLGIEKIASSLKINLQEDYISWMDVDVLESDISRLKLKVPEYSLKKLHPADIAEIVDQLSINDSITIINSLDDEVAADALEEISPERQVSLFEEMETKRAADILEEMSPDDAADLIGELSDDRAQELLKLMDPEEAKDVESLLKYPEDTAGGIMTTEFASVKEGLTARETLNALREMAKEVESIYYIYILSNFNSLVGVMSLRELLLADPEQKIAEVMHRDIISVDVMEEEHDVAKKIAKYNLLALPVVKDENKIQGVVTVDDAIDIVLPTAWKKHVPRMFGR</sequence>
<dbReference type="RefSeq" id="WP_069583819.1">
    <property type="nucleotide sequence ID" value="NZ_LMVM01000040.1"/>
</dbReference>
<dbReference type="Gene3D" id="3.10.580.10">
    <property type="entry name" value="CBS-domain"/>
    <property type="match status" value="1"/>
</dbReference>
<dbReference type="InterPro" id="IPR046342">
    <property type="entry name" value="CBS_dom_sf"/>
</dbReference>
<dbReference type="AlphaFoldDB" id="A0A2A2H156"/>
<dbReference type="GO" id="GO:0015095">
    <property type="term" value="F:magnesium ion transmembrane transporter activity"/>
    <property type="evidence" value="ECO:0007669"/>
    <property type="project" value="InterPro"/>
</dbReference>
<dbReference type="OrthoDB" id="147899at2157"/>
<dbReference type="InterPro" id="IPR006668">
    <property type="entry name" value="Mg_transptr_MgtE_intracell_dom"/>
</dbReference>
<dbReference type="CDD" id="cd04606">
    <property type="entry name" value="CBS_pair_Mg_transporter"/>
    <property type="match status" value="1"/>
</dbReference>
<feature type="domain" description="CBS" evidence="2">
    <location>
        <begin position="285"/>
        <end position="347"/>
    </location>
</feature>
<dbReference type="PANTHER" id="PTHR43773">
    <property type="entry name" value="MAGNESIUM TRANSPORTER MGTE"/>
    <property type="match status" value="1"/>
</dbReference>
<protein>
    <submittedName>
        <fullName evidence="3">Magnesium transporter MgtE</fullName>
    </submittedName>
</protein>
<dbReference type="PANTHER" id="PTHR43773:SF1">
    <property type="entry name" value="MAGNESIUM TRANSPORTER MGTE"/>
    <property type="match status" value="1"/>
</dbReference>
<comment type="caution">
    <text evidence="3">The sequence shown here is derived from an EMBL/GenBank/DDBJ whole genome shotgun (WGS) entry which is preliminary data.</text>
</comment>
<dbReference type="SUPFAM" id="SSF158791">
    <property type="entry name" value="MgtE N-terminal domain-like"/>
    <property type="match status" value="1"/>
</dbReference>
<dbReference type="InterPro" id="IPR006669">
    <property type="entry name" value="MgtE_transporter"/>
</dbReference>
<dbReference type="SMART" id="SM00924">
    <property type="entry name" value="MgtE_N"/>
    <property type="match status" value="1"/>
</dbReference>
<dbReference type="InterPro" id="IPR038076">
    <property type="entry name" value="MgtE_N_sf"/>
</dbReference>
<dbReference type="EMBL" id="LMVM01000040">
    <property type="protein sequence ID" value="PAV03119.1"/>
    <property type="molecule type" value="Genomic_DNA"/>
</dbReference>